<dbReference type="AlphaFoldDB" id="A0A2P2M2G2"/>
<feature type="transmembrane region" description="Helical" evidence="1">
    <location>
        <begin position="15"/>
        <end position="35"/>
    </location>
</feature>
<keyword evidence="1" id="KW-0472">Membrane</keyword>
<proteinExistence type="predicted"/>
<accession>A0A2P2M2G2</accession>
<evidence type="ECO:0000256" key="1">
    <source>
        <dbReference type="SAM" id="Phobius"/>
    </source>
</evidence>
<dbReference type="EMBL" id="GGEC01043942">
    <property type="protein sequence ID" value="MBX24426.1"/>
    <property type="molecule type" value="Transcribed_RNA"/>
</dbReference>
<organism evidence="2">
    <name type="scientific">Rhizophora mucronata</name>
    <name type="common">Asiatic mangrove</name>
    <dbReference type="NCBI Taxonomy" id="61149"/>
    <lineage>
        <taxon>Eukaryota</taxon>
        <taxon>Viridiplantae</taxon>
        <taxon>Streptophyta</taxon>
        <taxon>Embryophyta</taxon>
        <taxon>Tracheophyta</taxon>
        <taxon>Spermatophyta</taxon>
        <taxon>Magnoliopsida</taxon>
        <taxon>eudicotyledons</taxon>
        <taxon>Gunneridae</taxon>
        <taxon>Pentapetalae</taxon>
        <taxon>rosids</taxon>
        <taxon>fabids</taxon>
        <taxon>Malpighiales</taxon>
        <taxon>Rhizophoraceae</taxon>
        <taxon>Rhizophora</taxon>
    </lineage>
</organism>
<keyword evidence="1" id="KW-1133">Transmembrane helix</keyword>
<sequence length="39" mass="4616">MVGKKILNFFFQWHFLKWHALPFLLATAVVIFVPAKRLS</sequence>
<protein>
    <submittedName>
        <fullName evidence="2">Uncharacterized protein</fullName>
    </submittedName>
</protein>
<reference evidence="2" key="1">
    <citation type="submission" date="2018-02" db="EMBL/GenBank/DDBJ databases">
        <title>Rhizophora mucronata_Transcriptome.</title>
        <authorList>
            <person name="Meera S.P."/>
            <person name="Sreeshan A."/>
            <person name="Augustine A."/>
        </authorList>
    </citation>
    <scope>NUCLEOTIDE SEQUENCE</scope>
    <source>
        <tissue evidence="2">Leaf</tissue>
    </source>
</reference>
<evidence type="ECO:0000313" key="2">
    <source>
        <dbReference type="EMBL" id="MBX24426.1"/>
    </source>
</evidence>
<name>A0A2P2M2G2_RHIMU</name>
<keyword evidence="1" id="KW-0812">Transmembrane</keyword>